<dbReference type="AlphaFoldDB" id="A0A3Q9IL77"/>
<dbReference type="GO" id="GO:0032259">
    <property type="term" value="P:methylation"/>
    <property type="evidence" value="ECO:0007669"/>
    <property type="project" value="UniProtKB-KW"/>
</dbReference>
<evidence type="ECO:0000313" key="9">
    <source>
        <dbReference type="EMBL" id="AZS28421.1"/>
    </source>
</evidence>
<dbReference type="InterPro" id="IPR029063">
    <property type="entry name" value="SAM-dependent_MTases_sf"/>
</dbReference>
<feature type="active site" evidence="6">
    <location>
        <position position="120"/>
    </location>
</feature>
<evidence type="ECO:0000256" key="1">
    <source>
        <dbReference type="ARBA" id="ARBA00022603"/>
    </source>
</evidence>
<gene>
    <name evidence="9" type="primary">dcm</name>
    <name evidence="9" type="ORF">D8S85_01875</name>
</gene>
<dbReference type="GO" id="GO:0003886">
    <property type="term" value="F:DNA (cytosine-5-)-methyltransferase activity"/>
    <property type="evidence" value="ECO:0007669"/>
    <property type="project" value="UniProtKB-EC"/>
</dbReference>
<dbReference type="PROSITE" id="PS51679">
    <property type="entry name" value="SAM_MT_C5"/>
    <property type="match status" value="1"/>
</dbReference>
<evidence type="ECO:0000256" key="2">
    <source>
        <dbReference type="ARBA" id="ARBA00022679"/>
    </source>
</evidence>
<dbReference type="EMBL" id="CP032819">
    <property type="protein sequence ID" value="AZS28421.1"/>
    <property type="molecule type" value="Genomic_DNA"/>
</dbReference>
<evidence type="ECO:0000256" key="7">
    <source>
        <dbReference type="RuleBase" id="RU000416"/>
    </source>
</evidence>
<evidence type="ECO:0000256" key="5">
    <source>
        <dbReference type="ARBA" id="ARBA00047422"/>
    </source>
</evidence>
<dbReference type="InterPro" id="IPR001525">
    <property type="entry name" value="C5_MeTfrase"/>
</dbReference>
<dbReference type="SUPFAM" id="SSF53335">
    <property type="entry name" value="S-adenosyl-L-methionine-dependent methyltransferases"/>
    <property type="match status" value="1"/>
</dbReference>
<proteinExistence type="inferred from homology"/>
<comment type="catalytic activity">
    <reaction evidence="5 8">
        <text>a 2'-deoxycytidine in DNA + S-adenosyl-L-methionine = a 5-methyl-2'-deoxycytidine in DNA + S-adenosyl-L-homocysteine + H(+)</text>
        <dbReference type="Rhea" id="RHEA:13681"/>
        <dbReference type="Rhea" id="RHEA-COMP:11369"/>
        <dbReference type="Rhea" id="RHEA-COMP:11370"/>
        <dbReference type="ChEBI" id="CHEBI:15378"/>
        <dbReference type="ChEBI" id="CHEBI:57856"/>
        <dbReference type="ChEBI" id="CHEBI:59789"/>
        <dbReference type="ChEBI" id="CHEBI:85452"/>
        <dbReference type="ChEBI" id="CHEBI:85454"/>
        <dbReference type="EC" id="2.1.1.37"/>
    </reaction>
</comment>
<evidence type="ECO:0000256" key="6">
    <source>
        <dbReference type="PROSITE-ProRule" id="PRU01016"/>
    </source>
</evidence>
<dbReference type="InterPro" id="IPR018117">
    <property type="entry name" value="C5_DNA_meth_AS"/>
</dbReference>
<sequence length="424" mass="47921">MAPKTIRVLSLFSGCGGMDLGLEGGFLIHKGCINEQTNPDFIEKQERGNLVKLRSTRFQLVFANDILKEARTAWTHYFAKYGYSPDVYREESIVDLVKRHKAGEKIFPEGIDVVTGGFPCQDFSVAGKRNGFNSHKDHKGKIIEGEIASEETRGKLYMWMKEVIEITKPKLFIAENVKGLVNLSNVKEIIQRDFSRADGDGYIVLEPRVLHAADYGVPQSRERVIFIGIRKSALTPAAREALTRDVIPDEYVPYPFPSHAYHIKNKGLIEPQTVGDMFAGLKEPEYSTDPSQRVYSKAKFMGTHCQGQTEVDINGIGPTIRAEHHGNIEYRRLSKEHGGILDKELKKGLKERRLTPRECALIQTFPLDYEFVIPREDNKQGYILSPSAAYKIIGNAVPPLLAYHIGKRIENLWNLYFGPDEVII</sequence>
<dbReference type="PANTHER" id="PTHR10629:SF52">
    <property type="entry name" value="DNA (CYTOSINE-5)-METHYLTRANSFERASE 1"/>
    <property type="match status" value="1"/>
</dbReference>
<evidence type="ECO:0000256" key="8">
    <source>
        <dbReference type="RuleBase" id="RU000417"/>
    </source>
</evidence>
<dbReference type="Pfam" id="PF00145">
    <property type="entry name" value="DNA_methylase"/>
    <property type="match status" value="1"/>
</dbReference>
<dbReference type="OrthoDB" id="32195at2"/>
<dbReference type="PRINTS" id="PR00105">
    <property type="entry name" value="C5METTRFRASE"/>
</dbReference>
<comment type="similarity">
    <text evidence="6 7">Belongs to the class I-like SAM-binding methyltransferase superfamily. C5-methyltransferase family.</text>
</comment>
<keyword evidence="2 6" id="KW-0808">Transferase</keyword>
<dbReference type="REBASE" id="292813">
    <property type="entry name" value="M.BspH184ORF1875P"/>
</dbReference>
<keyword evidence="10" id="KW-1185">Reference proteome</keyword>
<dbReference type="PANTHER" id="PTHR10629">
    <property type="entry name" value="CYTOSINE-SPECIFIC METHYLTRANSFERASE"/>
    <property type="match status" value="1"/>
</dbReference>
<keyword evidence="1 6" id="KW-0489">Methyltransferase</keyword>
<dbReference type="KEGG" id="buy:D8S85_01875"/>
<accession>A0A3Q9IL77</accession>
<dbReference type="NCBIfam" id="TIGR00675">
    <property type="entry name" value="dcm"/>
    <property type="match status" value="1"/>
</dbReference>
<dbReference type="EC" id="2.1.1.37" evidence="8"/>
<dbReference type="PROSITE" id="PS00094">
    <property type="entry name" value="C5_MTASE_1"/>
    <property type="match status" value="1"/>
</dbReference>
<keyword evidence="3 6" id="KW-0949">S-adenosyl-L-methionine</keyword>
<dbReference type="GO" id="GO:0003677">
    <property type="term" value="F:DNA binding"/>
    <property type="evidence" value="ECO:0007669"/>
    <property type="project" value="TreeGrafter"/>
</dbReference>
<dbReference type="Gene3D" id="3.40.50.150">
    <property type="entry name" value="Vaccinia Virus protein VP39"/>
    <property type="match status" value="1"/>
</dbReference>
<evidence type="ECO:0000256" key="3">
    <source>
        <dbReference type="ARBA" id="ARBA00022691"/>
    </source>
</evidence>
<evidence type="ECO:0000313" key="10">
    <source>
        <dbReference type="Proteomes" id="UP000270673"/>
    </source>
</evidence>
<dbReference type="PROSITE" id="PS00095">
    <property type="entry name" value="C5_MTASE_2"/>
    <property type="match status" value="1"/>
</dbReference>
<name>A0A3Q9IL77_9BACT</name>
<protein>
    <recommendedName>
        <fullName evidence="8">Cytosine-specific methyltransferase</fullName>
        <ecNumber evidence="8">2.1.1.37</ecNumber>
    </recommendedName>
</protein>
<dbReference type="InterPro" id="IPR031303">
    <property type="entry name" value="C5_meth_CS"/>
</dbReference>
<reference evidence="9 10" key="1">
    <citation type="submission" date="2018-10" db="EMBL/GenBank/DDBJ databases">
        <title>Butyricimonas faecalis sp. nov., isolated from human faeces and emended description of the genus Butyricimonas.</title>
        <authorList>
            <person name="Le Roy T."/>
            <person name="Van der Smissen P."/>
            <person name="Paquot A."/>
            <person name="Delzenne N."/>
            <person name="Muccioli G."/>
            <person name="Collet J.-F."/>
            <person name="Cani P.D."/>
        </authorList>
    </citation>
    <scope>NUCLEOTIDE SEQUENCE [LARGE SCALE GENOMIC DNA]</scope>
    <source>
        <strain evidence="9 10">H184</strain>
    </source>
</reference>
<dbReference type="Gene3D" id="3.90.120.10">
    <property type="entry name" value="DNA Methylase, subunit A, domain 2"/>
    <property type="match status" value="1"/>
</dbReference>
<dbReference type="GO" id="GO:0044027">
    <property type="term" value="P:negative regulation of gene expression via chromosomal CpG island methylation"/>
    <property type="evidence" value="ECO:0007669"/>
    <property type="project" value="TreeGrafter"/>
</dbReference>
<dbReference type="Proteomes" id="UP000270673">
    <property type="component" value="Chromosome"/>
</dbReference>
<dbReference type="InterPro" id="IPR050390">
    <property type="entry name" value="C5-Methyltransferase"/>
</dbReference>
<dbReference type="RefSeq" id="WP_127074752.1">
    <property type="nucleotide sequence ID" value="NZ_CP032819.1"/>
</dbReference>
<organism evidence="9 10">
    <name type="scientific">Butyricimonas faecalis</name>
    <dbReference type="NCBI Taxonomy" id="2093856"/>
    <lineage>
        <taxon>Bacteria</taxon>
        <taxon>Pseudomonadati</taxon>
        <taxon>Bacteroidota</taxon>
        <taxon>Bacteroidia</taxon>
        <taxon>Bacteroidales</taxon>
        <taxon>Odoribacteraceae</taxon>
        <taxon>Butyricimonas</taxon>
    </lineage>
</organism>
<keyword evidence="4" id="KW-0680">Restriction system</keyword>
<dbReference type="GO" id="GO:0009307">
    <property type="term" value="P:DNA restriction-modification system"/>
    <property type="evidence" value="ECO:0007669"/>
    <property type="project" value="UniProtKB-KW"/>
</dbReference>
<evidence type="ECO:0000256" key="4">
    <source>
        <dbReference type="ARBA" id="ARBA00022747"/>
    </source>
</evidence>